<dbReference type="SMART" id="SM00717">
    <property type="entry name" value="SANT"/>
    <property type="match status" value="1"/>
</dbReference>
<dbReference type="InterPro" id="IPR036388">
    <property type="entry name" value="WH-like_DNA-bd_sf"/>
</dbReference>
<evidence type="ECO:0000256" key="2">
    <source>
        <dbReference type="ARBA" id="ARBA00022771"/>
    </source>
</evidence>
<feature type="domain" description="ZZ-type" evidence="11">
    <location>
        <begin position="357"/>
        <end position="411"/>
    </location>
</feature>
<dbReference type="PROSITE" id="PS50934">
    <property type="entry name" value="SWIRM"/>
    <property type="match status" value="1"/>
</dbReference>
<keyword evidence="15" id="KW-1185">Reference proteome</keyword>
<keyword evidence="5" id="KW-0238">DNA-binding</keyword>
<dbReference type="GO" id="GO:2000070">
    <property type="term" value="P:regulation of response to water deprivation"/>
    <property type="evidence" value="ECO:0007669"/>
    <property type="project" value="EnsemblPlants"/>
</dbReference>
<feature type="domain" description="SANT" evidence="13">
    <location>
        <begin position="415"/>
        <end position="466"/>
    </location>
</feature>
<dbReference type="RefSeq" id="XP_020157762.1">
    <property type="nucleotide sequence ID" value="XM_020302173.4"/>
</dbReference>
<keyword evidence="6" id="KW-0804">Transcription</keyword>
<dbReference type="FunFam" id="1.10.10.60:FF:000014">
    <property type="entry name" value="SWI/SNF complex subunit SMARCC2 isoform C"/>
    <property type="match status" value="1"/>
</dbReference>
<dbReference type="PROSITE" id="PS50090">
    <property type="entry name" value="MYB_LIKE"/>
    <property type="match status" value="1"/>
</dbReference>
<organism evidence="14 15">
    <name type="scientific">Aegilops tauschii subsp. strangulata</name>
    <name type="common">Goatgrass</name>
    <dbReference type="NCBI Taxonomy" id="200361"/>
    <lineage>
        <taxon>Eukaryota</taxon>
        <taxon>Viridiplantae</taxon>
        <taxon>Streptophyta</taxon>
        <taxon>Embryophyta</taxon>
        <taxon>Tracheophyta</taxon>
        <taxon>Spermatophyta</taxon>
        <taxon>Magnoliopsida</taxon>
        <taxon>Liliopsida</taxon>
        <taxon>Poales</taxon>
        <taxon>Poaceae</taxon>
        <taxon>BOP clade</taxon>
        <taxon>Pooideae</taxon>
        <taxon>Triticodae</taxon>
        <taxon>Triticeae</taxon>
        <taxon>Triticinae</taxon>
        <taxon>Aegilops</taxon>
    </lineage>
</organism>
<evidence type="ECO:0000259" key="13">
    <source>
        <dbReference type="PROSITE" id="PS51293"/>
    </source>
</evidence>
<evidence type="ECO:0000256" key="5">
    <source>
        <dbReference type="ARBA" id="ARBA00023125"/>
    </source>
</evidence>
<evidence type="ECO:0000259" key="10">
    <source>
        <dbReference type="PROSITE" id="PS50090"/>
    </source>
</evidence>
<feature type="domain" description="Myb-like" evidence="10">
    <location>
        <begin position="412"/>
        <end position="462"/>
    </location>
</feature>
<protein>
    <recommendedName>
        <fullName evidence="16">SWI/SNF complex subunit SWI3C</fullName>
    </recommendedName>
</protein>
<dbReference type="PANTHER" id="PTHR12802:SF154">
    <property type="entry name" value="SWI_SNF COMPLEX SUBUNIT SWI3C"/>
    <property type="match status" value="1"/>
</dbReference>
<dbReference type="PROSITE" id="PS51293">
    <property type="entry name" value="SANT"/>
    <property type="match status" value="1"/>
</dbReference>
<dbReference type="GO" id="GO:0008270">
    <property type="term" value="F:zinc ion binding"/>
    <property type="evidence" value="ECO:0007669"/>
    <property type="project" value="UniProtKB-KW"/>
</dbReference>
<evidence type="ECO:0000256" key="6">
    <source>
        <dbReference type="ARBA" id="ARBA00023163"/>
    </source>
</evidence>
<feature type="domain" description="SWIRM" evidence="12">
    <location>
        <begin position="182"/>
        <end position="281"/>
    </location>
</feature>
<reference evidence="14" key="4">
    <citation type="submission" date="2019-03" db="UniProtKB">
        <authorList>
            <consortium name="EnsemblPlants"/>
        </authorList>
    </citation>
    <scope>IDENTIFICATION</scope>
</reference>
<feature type="compositionally biased region" description="Polar residues" evidence="9">
    <location>
        <begin position="670"/>
        <end position="691"/>
    </location>
</feature>
<dbReference type="Proteomes" id="UP000015105">
    <property type="component" value="Chromosome 4D"/>
</dbReference>
<dbReference type="GeneID" id="109743092"/>
<dbReference type="InterPro" id="IPR007526">
    <property type="entry name" value="SWIRM"/>
</dbReference>
<feature type="region of interest" description="Disordered" evidence="9">
    <location>
        <begin position="760"/>
        <end position="785"/>
    </location>
</feature>
<dbReference type="Gene3D" id="1.10.10.60">
    <property type="entry name" value="Homeodomain-like"/>
    <property type="match status" value="1"/>
</dbReference>
<dbReference type="InterPro" id="IPR017884">
    <property type="entry name" value="SANT_dom"/>
</dbReference>
<keyword evidence="1" id="KW-0479">Metal-binding</keyword>
<evidence type="ECO:0000256" key="8">
    <source>
        <dbReference type="PROSITE-ProRule" id="PRU00228"/>
    </source>
</evidence>
<reference evidence="14" key="3">
    <citation type="journal article" date="2017" name="Nature">
        <title>Genome sequence of the progenitor of the wheat D genome Aegilops tauschii.</title>
        <authorList>
            <person name="Luo M.C."/>
            <person name="Gu Y.Q."/>
            <person name="Puiu D."/>
            <person name="Wang H."/>
            <person name="Twardziok S.O."/>
            <person name="Deal K.R."/>
            <person name="Huo N."/>
            <person name="Zhu T."/>
            <person name="Wang L."/>
            <person name="Wang Y."/>
            <person name="McGuire P.E."/>
            <person name="Liu S."/>
            <person name="Long H."/>
            <person name="Ramasamy R.K."/>
            <person name="Rodriguez J.C."/>
            <person name="Van S.L."/>
            <person name="Yuan L."/>
            <person name="Wang Z."/>
            <person name="Xia Z."/>
            <person name="Xiao L."/>
            <person name="Anderson O.D."/>
            <person name="Ouyang S."/>
            <person name="Liang Y."/>
            <person name="Zimin A.V."/>
            <person name="Pertea G."/>
            <person name="Qi P."/>
            <person name="Bennetzen J.L."/>
            <person name="Dai X."/>
            <person name="Dawson M.W."/>
            <person name="Muller H.G."/>
            <person name="Kugler K."/>
            <person name="Rivarola-Duarte L."/>
            <person name="Spannagl M."/>
            <person name="Mayer K.F.X."/>
            <person name="Lu F.H."/>
            <person name="Bevan M.W."/>
            <person name="Leroy P."/>
            <person name="Li P."/>
            <person name="You F.M."/>
            <person name="Sun Q."/>
            <person name="Liu Z."/>
            <person name="Lyons E."/>
            <person name="Wicker T."/>
            <person name="Salzberg S.L."/>
            <person name="Devos K.M."/>
            <person name="Dvorak J."/>
        </authorList>
    </citation>
    <scope>NUCLEOTIDE SEQUENCE [LARGE SCALE GENOMIC DNA]</scope>
    <source>
        <strain evidence="14">cv. AL8/78</strain>
    </source>
</reference>
<dbReference type="Gramene" id="AET4Gv20201300.6">
    <property type="protein sequence ID" value="AET4Gv20201300.6"/>
    <property type="gene ID" value="AET4Gv20201300"/>
</dbReference>
<dbReference type="Pfam" id="PF00249">
    <property type="entry name" value="Myb_DNA-binding"/>
    <property type="match status" value="1"/>
</dbReference>
<dbReference type="CDD" id="cd00167">
    <property type="entry name" value="SANT"/>
    <property type="match status" value="1"/>
</dbReference>
<evidence type="ECO:0000256" key="1">
    <source>
        <dbReference type="ARBA" id="ARBA00022723"/>
    </source>
</evidence>
<dbReference type="Pfam" id="PF16495">
    <property type="entry name" value="SWIRM-assoc_1"/>
    <property type="match status" value="1"/>
</dbReference>
<evidence type="ECO:0000259" key="11">
    <source>
        <dbReference type="PROSITE" id="PS50135"/>
    </source>
</evidence>
<evidence type="ECO:0000313" key="15">
    <source>
        <dbReference type="Proteomes" id="UP000015105"/>
    </source>
</evidence>
<evidence type="ECO:0000313" key="14">
    <source>
        <dbReference type="EnsemblPlants" id="AET4Gv20201300.6"/>
    </source>
</evidence>
<keyword evidence="2 8" id="KW-0863">Zinc-finger</keyword>
<evidence type="ECO:0000259" key="12">
    <source>
        <dbReference type="PROSITE" id="PS50934"/>
    </source>
</evidence>
<evidence type="ECO:0008006" key="16">
    <source>
        <dbReference type="Google" id="ProtNLM"/>
    </source>
</evidence>
<feature type="compositionally biased region" description="Polar residues" evidence="9">
    <location>
        <begin position="482"/>
        <end position="506"/>
    </location>
</feature>
<dbReference type="Pfam" id="PF04433">
    <property type="entry name" value="SWIRM"/>
    <property type="match status" value="1"/>
</dbReference>
<reference evidence="14" key="5">
    <citation type="journal article" date="2021" name="G3 (Bethesda)">
        <title>Aegilops tauschii genome assembly Aet v5.0 features greater sequence contiguity and improved annotation.</title>
        <authorList>
            <person name="Wang L."/>
            <person name="Zhu T."/>
            <person name="Rodriguez J.C."/>
            <person name="Deal K.R."/>
            <person name="Dubcovsky J."/>
            <person name="McGuire P.E."/>
            <person name="Lux T."/>
            <person name="Spannagl M."/>
            <person name="Mayer K.F.X."/>
            <person name="Baldrich P."/>
            <person name="Meyers B.C."/>
            <person name="Huo N."/>
            <person name="Gu Y.Q."/>
            <person name="Zhou H."/>
            <person name="Devos K.M."/>
            <person name="Bennetzen J.L."/>
            <person name="Unver T."/>
            <person name="Budak H."/>
            <person name="Gulick P.J."/>
            <person name="Galiba G."/>
            <person name="Kalapos B."/>
            <person name="Nelson D.R."/>
            <person name="Li P."/>
            <person name="You F.M."/>
            <person name="Luo M.C."/>
            <person name="Dvorak J."/>
        </authorList>
    </citation>
    <scope>NUCLEOTIDE SEQUENCE [LARGE SCALE GENOMIC DNA]</scope>
    <source>
        <strain evidence="14">cv. AL8/78</strain>
    </source>
</reference>
<evidence type="ECO:0000256" key="4">
    <source>
        <dbReference type="ARBA" id="ARBA00023015"/>
    </source>
</evidence>
<dbReference type="STRING" id="200361.A0A453HIQ5"/>
<dbReference type="InterPro" id="IPR001005">
    <property type="entry name" value="SANT/Myb"/>
</dbReference>
<feature type="compositionally biased region" description="Acidic residues" evidence="9">
    <location>
        <begin position="36"/>
        <end position="49"/>
    </location>
</feature>
<keyword evidence="7" id="KW-0539">Nucleus</keyword>
<dbReference type="InterPro" id="IPR009057">
    <property type="entry name" value="Homeodomain-like_sf"/>
</dbReference>
<evidence type="ECO:0000256" key="9">
    <source>
        <dbReference type="SAM" id="MobiDB-lite"/>
    </source>
</evidence>
<dbReference type="GO" id="GO:0005654">
    <property type="term" value="C:nucleoplasm"/>
    <property type="evidence" value="ECO:0007669"/>
    <property type="project" value="EnsemblPlants"/>
</dbReference>
<keyword evidence="4" id="KW-0805">Transcription regulation</keyword>
<dbReference type="AlphaFoldDB" id="A0A453HIQ5"/>
<feature type="compositionally biased region" description="Polar residues" evidence="9">
    <location>
        <begin position="775"/>
        <end position="785"/>
    </location>
</feature>
<dbReference type="EnsemblPlants" id="AET4Gv20201300.6">
    <property type="protein sequence ID" value="AET4Gv20201300.6"/>
    <property type="gene ID" value="AET4Gv20201300"/>
</dbReference>
<dbReference type="OMA" id="DCFHHGR"/>
<dbReference type="InterPro" id="IPR032451">
    <property type="entry name" value="SMARCC_C"/>
</dbReference>
<dbReference type="OrthoDB" id="118550at2759"/>
<feature type="region of interest" description="Disordered" evidence="9">
    <location>
        <begin position="1"/>
        <end position="60"/>
    </location>
</feature>
<dbReference type="InterPro" id="IPR000433">
    <property type="entry name" value="Znf_ZZ"/>
</dbReference>
<reference evidence="15" key="2">
    <citation type="journal article" date="2017" name="Nat. Plants">
        <title>The Aegilops tauschii genome reveals multiple impacts of transposons.</title>
        <authorList>
            <person name="Zhao G."/>
            <person name="Zou C."/>
            <person name="Li K."/>
            <person name="Wang K."/>
            <person name="Li T."/>
            <person name="Gao L."/>
            <person name="Zhang X."/>
            <person name="Wang H."/>
            <person name="Yang Z."/>
            <person name="Liu X."/>
            <person name="Jiang W."/>
            <person name="Mao L."/>
            <person name="Kong X."/>
            <person name="Jiao Y."/>
            <person name="Jia J."/>
        </authorList>
    </citation>
    <scope>NUCLEOTIDE SEQUENCE [LARGE SCALE GENOMIC DNA]</scope>
    <source>
        <strain evidence="15">cv. AL8/78</strain>
    </source>
</reference>
<name>A0A453HIQ5_AEGTS</name>
<feature type="region of interest" description="Disordered" evidence="9">
    <location>
        <begin position="478"/>
        <end position="506"/>
    </location>
</feature>
<dbReference type="PANTHER" id="PTHR12802">
    <property type="entry name" value="SWI/SNF COMPLEX-RELATED"/>
    <property type="match status" value="1"/>
</dbReference>
<dbReference type="SUPFAM" id="SSF46689">
    <property type="entry name" value="Homeodomain-like"/>
    <property type="match status" value="2"/>
</dbReference>
<dbReference type="KEGG" id="ats:109743092"/>
<evidence type="ECO:0000256" key="7">
    <source>
        <dbReference type="ARBA" id="ARBA00023242"/>
    </source>
</evidence>
<dbReference type="GO" id="GO:0003677">
    <property type="term" value="F:DNA binding"/>
    <property type="evidence" value="ECO:0007669"/>
    <property type="project" value="UniProtKB-KW"/>
</dbReference>
<proteinExistence type="predicted"/>
<feature type="region of interest" description="Disordered" evidence="9">
    <location>
        <begin position="667"/>
        <end position="695"/>
    </location>
</feature>
<accession>A0A453HIQ5</accession>
<dbReference type="Gene3D" id="1.10.10.10">
    <property type="entry name" value="Winged helix-like DNA-binding domain superfamily/Winged helix DNA-binding domain"/>
    <property type="match status" value="1"/>
</dbReference>
<dbReference type="PROSITE" id="PS50135">
    <property type="entry name" value="ZF_ZZ_2"/>
    <property type="match status" value="1"/>
</dbReference>
<reference evidence="15" key="1">
    <citation type="journal article" date="2014" name="Science">
        <title>Ancient hybridizations among the ancestral genomes of bread wheat.</title>
        <authorList>
            <consortium name="International Wheat Genome Sequencing Consortium,"/>
            <person name="Marcussen T."/>
            <person name="Sandve S.R."/>
            <person name="Heier L."/>
            <person name="Spannagl M."/>
            <person name="Pfeifer M."/>
            <person name="Jakobsen K.S."/>
            <person name="Wulff B.B."/>
            <person name="Steuernagel B."/>
            <person name="Mayer K.F."/>
            <person name="Olsen O.A."/>
        </authorList>
    </citation>
    <scope>NUCLEOTIDE SEQUENCE [LARGE SCALE GENOMIC DNA]</scope>
    <source>
        <strain evidence="15">cv. AL8/78</strain>
    </source>
</reference>
<evidence type="ECO:0000256" key="3">
    <source>
        <dbReference type="ARBA" id="ARBA00022833"/>
    </source>
</evidence>
<keyword evidence="3" id="KW-0862">Zinc</keyword>
<sequence>MPRKASCTPDSRTKWRKRKRNSDALPLPSAAADHSDDSDSAADNDDDDTAVPSPAVDNADDEILAGAAARDPVPDLREAELLSSAEVISAFPAATRRTVNRPHPSVMAVVAAERSAYVGDVSAAAPPVLENISHGQLQVLSVALPDHPSLSTDPDKPSSYVCTPPPLTEGHGVHKQFQGRLHVVPKHSDWFSPGAVHRLERQVVPHFFTGKSPGHTPEKFIMLRNKIIAKYLENPGKRLAFAECQGFVVNTGELYDLSRIVRFLDTWGIINYLAVGLVHRGLRVAASLLIEEPAGELQLLTAPLKSIDGLVLFDRPKCSLQADDISSLASSSSNSEVVDFDAGAEFTELEGKIRERLSESYCSYCSQSLRSLHYQSQKEADIAICSDCFHDARYVIGHSCLDFQRVDGAKDGSENEGDNWTDQETLLMLEGIEKHKDNWNSIADHVGTKSKAQCIYHFIRLPVEDSLLENIEVPDASMPFRPQSNGYPHSDSNGSTSGNLPQSIQHGNELPFISSSNPVMSLVAFLASAIGPRIAASCASAALSALTRDDDPRVISERMHIDDRVHGAHPNFCGHNGASSSISLENVKHATLCGLSAAAIKSKLFADQEEREIQRLVATVINHQLKRLELKLKQFAEVETLVLKECEQVERAKQRISAGRIQAMRACSNPPETSLPTSGGSTMSPNPTNISPRPLAMPRSMAEATVPAAYANYMQGQGHPQMPFVQRRPQMLSFGPRLPFTAIQTQPVAQAPNIMFSSGAMPGSVTPNHHPHLLRSSSSGNTTLG</sequence>